<dbReference type="Pfam" id="PF05362">
    <property type="entry name" value="Lon_C"/>
    <property type="match status" value="1"/>
</dbReference>
<feature type="active site" evidence="10 12">
    <location>
        <position position="720"/>
    </location>
</feature>
<evidence type="ECO:0000256" key="8">
    <source>
        <dbReference type="ARBA" id="ARBA00023016"/>
    </source>
</evidence>
<dbReference type="AlphaFoldDB" id="A0AB39V026"/>
<dbReference type="Gene3D" id="3.30.230.10">
    <property type="match status" value="1"/>
</dbReference>
<dbReference type="InterPro" id="IPR027543">
    <property type="entry name" value="Lon_bac"/>
</dbReference>
<gene>
    <name evidence="10 19" type="primary">lon</name>
    <name evidence="19" type="ORF">AAIA72_05335</name>
</gene>
<dbReference type="InterPro" id="IPR015947">
    <property type="entry name" value="PUA-like_sf"/>
</dbReference>
<dbReference type="Pfam" id="PF22667">
    <property type="entry name" value="Lon_lid"/>
    <property type="match status" value="1"/>
</dbReference>
<dbReference type="PROSITE" id="PS51786">
    <property type="entry name" value="LON_PROTEOLYTIC"/>
    <property type="match status" value="1"/>
</dbReference>
<reference evidence="19" key="1">
    <citation type="submission" date="2024-05" db="EMBL/GenBank/DDBJ databases">
        <title>Genome sequencing of novel strain.</title>
        <authorList>
            <person name="Ganbat D."/>
            <person name="Ganbat S."/>
            <person name="Lee S.-J."/>
        </authorList>
    </citation>
    <scope>NUCLEOTIDE SEQUENCE</scope>
    <source>
        <strain evidence="19">SMD15-11</strain>
    </source>
</reference>
<dbReference type="PRINTS" id="PR00830">
    <property type="entry name" value="ENDOLAPTASE"/>
</dbReference>
<evidence type="ECO:0000259" key="17">
    <source>
        <dbReference type="PROSITE" id="PS51786"/>
    </source>
</evidence>
<comment type="catalytic activity">
    <reaction evidence="9 10 11 14">
        <text>Hydrolysis of proteins in presence of ATP.</text>
        <dbReference type="EC" id="3.4.21.53"/>
    </reaction>
</comment>
<comment type="function">
    <text evidence="10">ATP-dependent serine protease that mediates the selective degradation of mutant and abnormal proteins as well as certain short-lived regulatory proteins. Required for cellular homeostasis and for survival from DNA damage and developmental changes induced by stress. Degrades polypeptides processively to yield small peptide fragments that are 5 to 10 amino acids long. Binds to DNA in a double-stranded, site-specific manner.</text>
</comment>
<protein>
    <recommendedName>
        <fullName evidence="10 11">Lon protease</fullName>
        <ecNumber evidence="10 11">3.4.21.53</ecNumber>
    </recommendedName>
    <alternativeName>
        <fullName evidence="10">ATP-dependent protease La</fullName>
    </alternativeName>
</protein>
<evidence type="ECO:0000256" key="10">
    <source>
        <dbReference type="HAMAP-Rule" id="MF_01973"/>
    </source>
</evidence>
<name>A0AB39V026_9GAMM</name>
<keyword evidence="7 10" id="KW-0067">ATP-binding</keyword>
<proteinExistence type="evidence at transcript level"/>
<dbReference type="FunFam" id="3.30.230.10:FF:000010">
    <property type="entry name" value="Lon protease"/>
    <property type="match status" value="1"/>
</dbReference>
<comment type="similarity">
    <text evidence="10 11 14 15">Belongs to the peptidase S16 family.</text>
</comment>
<evidence type="ECO:0000256" key="4">
    <source>
        <dbReference type="ARBA" id="ARBA00022741"/>
    </source>
</evidence>
<evidence type="ECO:0000256" key="6">
    <source>
        <dbReference type="ARBA" id="ARBA00022825"/>
    </source>
</evidence>
<evidence type="ECO:0000256" key="2">
    <source>
        <dbReference type="ARBA" id="ARBA00022490"/>
    </source>
</evidence>
<dbReference type="Pfam" id="PF00004">
    <property type="entry name" value="AAA"/>
    <property type="match status" value="1"/>
</dbReference>
<dbReference type="InterPro" id="IPR046336">
    <property type="entry name" value="Lon_prtase_N_sf"/>
</dbReference>
<dbReference type="Pfam" id="PF02190">
    <property type="entry name" value="LON_substr_bdg"/>
    <property type="match status" value="1"/>
</dbReference>
<evidence type="ECO:0000256" key="14">
    <source>
        <dbReference type="PROSITE-ProRule" id="PRU01122"/>
    </source>
</evidence>
<dbReference type="Gene3D" id="1.20.5.5270">
    <property type="match status" value="1"/>
</dbReference>
<dbReference type="GO" id="GO:0016887">
    <property type="term" value="F:ATP hydrolysis activity"/>
    <property type="evidence" value="ECO:0007669"/>
    <property type="project" value="UniProtKB-UniRule"/>
</dbReference>
<dbReference type="GO" id="GO:0006515">
    <property type="term" value="P:protein quality control for misfolded or incompletely synthesized proteins"/>
    <property type="evidence" value="ECO:0007669"/>
    <property type="project" value="UniProtKB-UniRule"/>
</dbReference>
<dbReference type="GO" id="GO:0004176">
    <property type="term" value="F:ATP-dependent peptidase activity"/>
    <property type="evidence" value="ECO:0007669"/>
    <property type="project" value="UniProtKB-UniRule"/>
</dbReference>
<comment type="subcellular location">
    <subcellularLocation>
        <location evidence="1 10 11">Cytoplasm</location>
    </subcellularLocation>
</comment>
<dbReference type="SUPFAM" id="SSF54211">
    <property type="entry name" value="Ribosomal protein S5 domain 2-like"/>
    <property type="match status" value="1"/>
</dbReference>
<dbReference type="CDD" id="cd19500">
    <property type="entry name" value="RecA-like_Lon"/>
    <property type="match status" value="1"/>
</dbReference>
<evidence type="ECO:0000256" key="16">
    <source>
        <dbReference type="SAM" id="MobiDB-lite"/>
    </source>
</evidence>
<dbReference type="RefSeq" id="WP_369602390.1">
    <property type="nucleotide sequence ID" value="NZ_CP154858.1"/>
</dbReference>
<keyword evidence="2 10" id="KW-0963">Cytoplasm</keyword>
<evidence type="ECO:0000256" key="3">
    <source>
        <dbReference type="ARBA" id="ARBA00022670"/>
    </source>
</evidence>
<dbReference type="InterPro" id="IPR003111">
    <property type="entry name" value="Lon_prtase_N"/>
</dbReference>
<evidence type="ECO:0000313" key="19">
    <source>
        <dbReference type="EMBL" id="XDT73396.1"/>
    </source>
</evidence>
<evidence type="ECO:0000256" key="11">
    <source>
        <dbReference type="PIRNR" id="PIRNR001174"/>
    </source>
</evidence>
<dbReference type="InterPro" id="IPR003593">
    <property type="entry name" value="AAA+_ATPase"/>
</dbReference>
<dbReference type="EC" id="3.4.21.53" evidence="10 11"/>
<accession>A0AB39V026</accession>
<sequence>MSHPSVIQDLPLLPLRDVVVFPHMVIPLFVGRPRSIRALDKAMEQGKQIVLVAQKDANVDEPEQADVYEVGTVANILQLLKLPDGTVKVLVEGSHRVRIESIDSHDWQTAHVVRMDEDEVTSTREDVLVRSLMSQFERYVKLSKKVPGELVESLRSIQDAGRLADTISAHLDLKLPVKQSLLEVTDVVGRVELLLEKLEGEIDILQVEQRIRGRVKKQMEKSQREYYLNEQMKAIQKEMGELGEGANEIDELEKRIKEAGMPEEALKKVESELNKLKMMSPMSAEATVVRGYIDWMVSLPWKKRSRVRHDLKRAREILDADHYGLEEVKERILEYLAVQGRVKKIKGPVLCLVGPPGVGKTSLGQSIAKATNRKYTRMALGGVRDEAEIRGHRRTYIGSMPGKIVQKLAKCGVRNPLFLLDEIDKMGMDHRGDPASALLEVLDPEQNHTFNDHYLEVDYDLSEVMFVCTSNSMNIPAALLDRMEVIRIPGYTEDEKFNIAQRYLLPKQIRNSGLKPGELILPEASIRDIIRYYTREAGVRGLEREIAKICRKVVKEAALGERKDSAEITPDQLEHYLGVRKYTFGQAAEQDRIGQVTGLAWTEVGGELLTIECTAVPGKGRVIKTGSLGDVMQESIQAAMTVVRSRAASMGVPLDFHEKQDIHIHVPEGATPKDGPSAGIAMCTALISTLAQVPVKADVAMTGEITLRGEVLAIGGLKEKLLAAHRGGIRTVIIPKENERDLKDIPENIKGDLDIRPVQWIDDVWAIALAEMPRVAQKSDDPTAETAANAAGSESDEKMGQIQPH</sequence>
<dbReference type="Gene3D" id="1.10.8.60">
    <property type="match status" value="1"/>
</dbReference>
<feature type="domain" description="Lon N-terminal" evidence="18">
    <location>
        <begin position="10"/>
        <end position="202"/>
    </location>
</feature>
<dbReference type="GO" id="GO:0004252">
    <property type="term" value="F:serine-type endopeptidase activity"/>
    <property type="evidence" value="ECO:0007669"/>
    <property type="project" value="UniProtKB-UniRule"/>
</dbReference>
<dbReference type="GO" id="GO:0005524">
    <property type="term" value="F:ATP binding"/>
    <property type="evidence" value="ECO:0007669"/>
    <property type="project" value="UniProtKB-UniRule"/>
</dbReference>
<dbReference type="InterPro" id="IPR008268">
    <property type="entry name" value="Peptidase_S16_AS"/>
</dbReference>
<dbReference type="GO" id="GO:0043565">
    <property type="term" value="F:sequence-specific DNA binding"/>
    <property type="evidence" value="ECO:0007669"/>
    <property type="project" value="UniProtKB-UniRule"/>
</dbReference>
<evidence type="ECO:0000256" key="9">
    <source>
        <dbReference type="ARBA" id="ARBA00050665"/>
    </source>
</evidence>
<dbReference type="InterPro" id="IPR004815">
    <property type="entry name" value="Lon_bac/euk-typ"/>
</dbReference>
<dbReference type="KEGG" id="tcd:AAIA72_05335"/>
<dbReference type="InterPro" id="IPR027065">
    <property type="entry name" value="Lon_Prtase"/>
</dbReference>
<dbReference type="SUPFAM" id="SSF52540">
    <property type="entry name" value="P-loop containing nucleoside triphosphate hydrolases"/>
    <property type="match status" value="1"/>
</dbReference>
<evidence type="ECO:0000256" key="1">
    <source>
        <dbReference type="ARBA" id="ARBA00004496"/>
    </source>
</evidence>
<dbReference type="FunFam" id="3.40.50.300:FF:000021">
    <property type="entry name" value="Lon protease homolog"/>
    <property type="match status" value="1"/>
</dbReference>
<dbReference type="PANTHER" id="PTHR10046">
    <property type="entry name" value="ATP DEPENDENT LON PROTEASE FAMILY MEMBER"/>
    <property type="match status" value="1"/>
</dbReference>
<dbReference type="InterPro" id="IPR020568">
    <property type="entry name" value="Ribosomal_Su5_D2-typ_SF"/>
</dbReference>
<keyword evidence="5 10" id="KW-0378">Hydrolase</keyword>
<dbReference type="PROSITE" id="PS51787">
    <property type="entry name" value="LON_N"/>
    <property type="match status" value="1"/>
</dbReference>
<dbReference type="Gene3D" id="1.20.58.1480">
    <property type="match status" value="1"/>
</dbReference>
<keyword evidence="3 10" id="KW-0645">Protease</keyword>
<comment type="induction">
    <text evidence="10">By heat shock.</text>
</comment>
<dbReference type="HAMAP" id="MF_01973">
    <property type="entry name" value="lon_bact"/>
    <property type="match status" value="1"/>
</dbReference>
<dbReference type="SMART" id="SM00464">
    <property type="entry name" value="LON"/>
    <property type="match status" value="1"/>
</dbReference>
<dbReference type="EMBL" id="CP154858">
    <property type="protein sequence ID" value="XDT73396.1"/>
    <property type="molecule type" value="Genomic_DNA"/>
</dbReference>
<dbReference type="GO" id="GO:0034605">
    <property type="term" value="P:cellular response to heat"/>
    <property type="evidence" value="ECO:0007669"/>
    <property type="project" value="UniProtKB-UniRule"/>
</dbReference>
<feature type="active site" evidence="10 12">
    <location>
        <position position="677"/>
    </location>
</feature>
<dbReference type="PIRSF" id="PIRSF001174">
    <property type="entry name" value="Lon_proteas"/>
    <property type="match status" value="1"/>
</dbReference>
<dbReference type="InterPro" id="IPR054594">
    <property type="entry name" value="Lon_lid"/>
</dbReference>
<dbReference type="FunFam" id="1.20.5.5270:FF:000002">
    <property type="entry name" value="Lon protease homolog"/>
    <property type="match status" value="1"/>
</dbReference>
<organism evidence="19">
    <name type="scientific">Thermohahella caldifontis</name>
    <dbReference type="NCBI Taxonomy" id="3142973"/>
    <lineage>
        <taxon>Bacteria</taxon>
        <taxon>Pseudomonadati</taxon>
        <taxon>Pseudomonadota</taxon>
        <taxon>Gammaproteobacteria</taxon>
        <taxon>Oceanospirillales</taxon>
        <taxon>Hahellaceae</taxon>
        <taxon>Thermohahella</taxon>
    </lineage>
</organism>
<dbReference type="InterPro" id="IPR003959">
    <property type="entry name" value="ATPase_AAA_core"/>
</dbReference>
<evidence type="ECO:0000256" key="15">
    <source>
        <dbReference type="RuleBase" id="RU000591"/>
    </source>
</evidence>
<feature type="domain" description="Lon proteolytic" evidence="17">
    <location>
        <begin position="590"/>
        <end position="771"/>
    </location>
</feature>
<dbReference type="Gene3D" id="2.30.130.40">
    <property type="entry name" value="LON domain-like"/>
    <property type="match status" value="1"/>
</dbReference>
<keyword evidence="6 10" id="KW-0720">Serine protease</keyword>
<evidence type="ECO:0000259" key="18">
    <source>
        <dbReference type="PROSITE" id="PS51787"/>
    </source>
</evidence>
<dbReference type="InterPro" id="IPR008269">
    <property type="entry name" value="Lon_proteolytic"/>
</dbReference>
<comment type="subunit">
    <text evidence="10 11">Homohexamer. Organized in a ring with a central cavity.</text>
</comment>
<evidence type="ECO:0000256" key="5">
    <source>
        <dbReference type="ARBA" id="ARBA00022801"/>
    </source>
</evidence>
<dbReference type="SUPFAM" id="SSF88697">
    <property type="entry name" value="PUA domain-like"/>
    <property type="match status" value="1"/>
</dbReference>
<dbReference type="NCBIfam" id="NF008053">
    <property type="entry name" value="PRK10787.1"/>
    <property type="match status" value="1"/>
</dbReference>
<dbReference type="Gene3D" id="3.40.50.300">
    <property type="entry name" value="P-loop containing nucleotide triphosphate hydrolases"/>
    <property type="match status" value="1"/>
</dbReference>
<dbReference type="NCBIfam" id="TIGR00763">
    <property type="entry name" value="lon"/>
    <property type="match status" value="1"/>
</dbReference>
<dbReference type="GO" id="GO:0005737">
    <property type="term" value="C:cytoplasm"/>
    <property type="evidence" value="ECO:0007669"/>
    <property type="project" value="UniProtKB-SubCell"/>
</dbReference>
<keyword evidence="8 10" id="KW-0346">Stress response</keyword>
<dbReference type="PROSITE" id="PS01046">
    <property type="entry name" value="LON_SER"/>
    <property type="match status" value="1"/>
</dbReference>
<keyword evidence="4 10" id="KW-0547">Nucleotide-binding</keyword>
<dbReference type="InterPro" id="IPR027417">
    <property type="entry name" value="P-loop_NTPase"/>
</dbReference>
<dbReference type="InterPro" id="IPR014721">
    <property type="entry name" value="Ribsml_uS5_D2-typ_fold_subgr"/>
</dbReference>
<feature type="region of interest" description="Disordered" evidence="16">
    <location>
        <begin position="775"/>
        <end position="805"/>
    </location>
</feature>
<evidence type="ECO:0000256" key="7">
    <source>
        <dbReference type="ARBA" id="ARBA00022840"/>
    </source>
</evidence>
<dbReference type="SMART" id="SM00382">
    <property type="entry name" value="AAA"/>
    <property type="match status" value="1"/>
</dbReference>
<evidence type="ECO:0000256" key="13">
    <source>
        <dbReference type="PIRSR" id="PIRSR001174-2"/>
    </source>
</evidence>
<evidence type="ECO:0000256" key="12">
    <source>
        <dbReference type="PIRSR" id="PIRSR001174-1"/>
    </source>
</evidence>
<feature type="binding site" evidence="10 13">
    <location>
        <begin position="354"/>
        <end position="361"/>
    </location>
    <ligand>
        <name>ATP</name>
        <dbReference type="ChEBI" id="CHEBI:30616"/>
    </ligand>
</feature>